<dbReference type="PANTHER" id="PTHR36396:SF1">
    <property type="entry name" value="MALTASE-GLUCOAMYLASE, INTESTINAL PROTEIN"/>
    <property type="match status" value="1"/>
</dbReference>
<protein>
    <submittedName>
        <fullName evidence="1">Uncharacterized protein</fullName>
    </submittedName>
</protein>
<dbReference type="OrthoDB" id="1932454at2759"/>
<evidence type="ECO:0000313" key="1">
    <source>
        <dbReference type="EMBL" id="KAH7404720.1"/>
    </source>
</evidence>
<sequence length="98" mass="10866">MMKFVEVQAPDGKAYRFAAGTKARFAAERISARLQLPSSEYLLLEAICPGEEPVEFGPDAELTHLDDGWKLRALSRQGSCSSLSWWEATTRAQSGVYI</sequence>
<organism evidence="1 2">
    <name type="scientific">Ceratopteris richardii</name>
    <name type="common">Triangle waterfern</name>
    <dbReference type="NCBI Taxonomy" id="49495"/>
    <lineage>
        <taxon>Eukaryota</taxon>
        <taxon>Viridiplantae</taxon>
        <taxon>Streptophyta</taxon>
        <taxon>Embryophyta</taxon>
        <taxon>Tracheophyta</taxon>
        <taxon>Polypodiopsida</taxon>
        <taxon>Polypodiidae</taxon>
        <taxon>Polypodiales</taxon>
        <taxon>Pteridineae</taxon>
        <taxon>Pteridaceae</taxon>
        <taxon>Parkerioideae</taxon>
        <taxon>Ceratopteris</taxon>
    </lineage>
</organism>
<gene>
    <name evidence="1" type="ORF">KP509_15G040000</name>
</gene>
<evidence type="ECO:0000313" key="2">
    <source>
        <dbReference type="Proteomes" id="UP000825935"/>
    </source>
</evidence>
<comment type="caution">
    <text evidence="1">The sequence shown here is derived from an EMBL/GenBank/DDBJ whole genome shotgun (WGS) entry which is preliminary data.</text>
</comment>
<proteinExistence type="predicted"/>
<reference evidence="1" key="1">
    <citation type="submission" date="2021-08" db="EMBL/GenBank/DDBJ databases">
        <title>WGS assembly of Ceratopteris richardii.</title>
        <authorList>
            <person name="Marchant D.B."/>
            <person name="Chen G."/>
            <person name="Jenkins J."/>
            <person name="Shu S."/>
            <person name="Leebens-Mack J."/>
            <person name="Grimwood J."/>
            <person name="Schmutz J."/>
            <person name="Soltis P."/>
            <person name="Soltis D."/>
            <person name="Chen Z.-H."/>
        </authorList>
    </citation>
    <scope>NUCLEOTIDE SEQUENCE</scope>
    <source>
        <strain evidence="1">Whitten #5841</strain>
        <tissue evidence="1">Leaf</tissue>
    </source>
</reference>
<dbReference type="AlphaFoldDB" id="A0A8T2T6C0"/>
<dbReference type="EMBL" id="CM035420">
    <property type="protein sequence ID" value="KAH7404720.1"/>
    <property type="molecule type" value="Genomic_DNA"/>
</dbReference>
<dbReference type="Proteomes" id="UP000825935">
    <property type="component" value="Chromosome 15"/>
</dbReference>
<name>A0A8T2T6C0_CERRI</name>
<accession>A0A8T2T6C0</accession>
<dbReference type="PANTHER" id="PTHR36396">
    <property type="entry name" value="MALTASE-GLUCOAMYLASE, INTESTINAL PROTEIN"/>
    <property type="match status" value="1"/>
</dbReference>
<keyword evidence="2" id="KW-1185">Reference proteome</keyword>